<feature type="domain" description="Beta-hexosaminidase eukaryotic type N-terminal" evidence="11">
    <location>
        <begin position="24"/>
        <end position="155"/>
    </location>
</feature>
<dbReference type="Proteomes" id="UP000703269">
    <property type="component" value="Unassembled WGS sequence"/>
</dbReference>
<dbReference type="FunFam" id="3.20.20.80:FF:000063">
    <property type="entry name" value="Beta-hexosaminidase"/>
    <property type="match status" value="1"/>
</dbReference>
<keyword evidence="5" id="KW-0325">Glycoprotein</keyword>
<dbReference type="InterPro" id="IPR029019">
    <property type="entry name" value="HEX_eukaryotic_N"/>
</dbReference>
<proteinExistence type="inferred from homology"/>
<evidence type="ECO:0000256" key="6">
    <source>
        <dbReference type="ARBA" id="ARBA00023295"/>
    </source>
</evidence>
<feature type="domain" description="Glycoside hydrolase family 20 catalytic" evidence="10">
    <location>
        <begin position="179"/>
        <end position="511"/>
    </location>
</feature>
<dbReference type="OrthoDB" id="428480at2759"/>
<comment type="catalytic activity">
    <reaction evidence="1 7">
        <text>Hydrolysis of terminal non-reducing N-acetyl-D-hexosamine residues in N-acetyl-beta-D-hexosaminides.</text>
        <dbReference type="EC" id="3.2.1.52"/>
    </reaction>
</comment>
<dbReference type="InterPro" id="IPR029018">
    <property type="entry name" value="Hex-like_dom2"/>
</dbReference>
<feature type="chain" id="PRO_5040285943" description="Beta-hexosaminidase" evidence="9">
    <location>
        <begin position="24"/>
        <end position="562"/>
    </location>
</feature>
<accession>A0A9P3LG25</accession>
<evidence type="ECO:0000256" key="4">
    <source>
        <dbReference type="ARBA" id="ARBA00022801"/>
    </source>
</evidence>
<evidence type="ECO:0000256" key="2">
    <source>
        <dbReference type="ARBA" id="ARBA00006285"/>
    </source>
</evidence>
<organism evidence="12 13">
    <name type="scientific">Phanerochaete sordida</name>
    <dbReference type="NCBI Taxonomy" id="48140"/>
    <lineage>
        <taxon>Eukaryota</taxon>
        <taxon>Fungi</taxon>
        <taxon>Dikarya</taxon>
        <taxon>Basidiomycota</taxon>
        <taxon>Agaricomycotina</taxon>
        <taxon>Agaricomycetes</taxon>
        <taxon>Polyporales</taxon>
        <taxon>Phanerochaetaceae</taxon>
        <taxon>Phanerochaete</taxon>
    </lineage>
</organism>
<dbReference type="InterPro" id="IPR015883">
    <property type="entry name" value="Glyco_hydro_20_cat"/>
</dbReference>
<dbReference type="GO" id="GO:0004563">
    <property type="term" value="F:beta-N-acetylhexosaminidase activity"/>
    <property type="evidence" value="ECO:0007669"/>
    <property type="project" value="UniProtKB-EC"/>
</dbReference>
<dbReference type="PRINTS" id="PR00738">
    <property type="entry name" value="GLHYDRLASE20"/>
</dbReference>
<dbReference type="GO" id="GO:0005975">
    <property type="term" value="P:carbohydrate metabolic process"/>
    <property type="evidence" value="ECO:0007669"/>
    <property type="project" value="InterPro"/>
</dbReference>
<evidence type="ECO:0000259" key="10">
    <source>
        <dbReference type="Pfam" id="PF00728"/>
    </source>
</evidence>
<keyword evidence="13" id="KW-1185">Reference proteome</keyword>
<evidence type="ECO:0000313" key="12">
    <source>
        <dbReference type="EMBL" id="GJE92637.1"/>
    </source>
</evidence>
<evidence type="ECO:0000313" key="13">
    <source>
        <dbReference type="Proteomes" id="UP000703269"/>
    </source>
</evidence>
<dbReference type="InterPro" id="IPR025705">
    <property type="entry name" value="Beta_hexosaminidase_sua/sub"/>
</dbReference>
<comment type="similarity">
    <text evidence="2 7">Belongs to the glycosyl hydrolase 20 family.</text>
</comment>
<name>A0A9P3LG25_9APHY</name>
<dbReference type="SUPFAM" id="SSF51445">
    <property type="entry name" value="(Trans)glycosidases"/>
    <property type="match status" value="1"/>
</dbReference>
<gene>
    <name evidence="12" type="ORF">PsYK624_087920</name>
</gene>
<dbReference type="SUPFAM" id="SSF55545">
    <property type="entry name" value="beta-N-acetylhexosaminidase-like domain"/>
    <property type="match status" value="1"/>
</dbReference>
<keyword evidence="6 7" id="KW-0326">Glycosidase</keyword>
<dbReference type="EMBL" id="BPQB01000027">
    <property type="protein sequence ID" value="GJE92637.1"/>
    <property type="molecule type" value="Genomic_DNA"/>
</dbReference>
<dbReference type="GO" id="GO:0030203">
    <property type="term" value="P:glycosaminoglycan metabolic process"/>
    <property type="evidence" value="ECO:0007669"/>
    <property type="project" value="TreeGrafter"/>
</dbReference>
<evidence type="ECO:0000256" key="5">
    <source>
        <dbReference type="ARBA" id="ARBA00023180"/>
    </source>
</evidence>
<dbReference type="CDD" id="cd06562">
    <property type="entry name" value="GH20_HexA_HexB-like"/>
    <property type="match status" value="1"/>
</dbReference>
<dbReference type="AlphaFoldDB" id="A0A9P3LG25"/>
<dbReference type="PIRSF" id="PIRSF001093">
    <property type="entry name" value="B-hxosamndse_ab_euk"/>
    <property type="match status" value="1"/>
</dbReference>
<evidence type="ECO:0000259" key="11">
    <source>
        <dbReference type="Pfam" id="PF14845"/>
    </source>
</evidence>
<protein>
    <recommendedName>
        <fullName evidence="7">Beta-hexosaminidase</fullName>
        <ecNumber evidence="7">3.2.1.52</ecNumber>
    </recommendedName>
</protein>
<evidence type="ECO:0000256" key="3">
    <source>
        <dbReference type="ARBA" id="ARBA00022729"/>
    </source>
</evidence>
<dbReference type="GO" id="GO:0016020">
    <property type="term" value="C:membrane"/>
    <property type="evidence" value="ECO:0007669"/>
    <property type="project" value="TreeGrafter"/>
</dbReference>
<dbReference type="InterPro" id="IPR017853">
    <property type="entry name" value="GH"/>
</dbReference>
<keyword evidence="3 9" id="KW-0732">Signal</keyword>
<feature type="active site" description="Proton donor" evidence="8">
    <location>
        <position position="338"/>
    </location>
</feature>
<dbReference type="Gene3D" id="3.30.379.10">
    <property type="entry name" value="Chitobiase/beta-hexosaminidase domain 2-like"/>
    <property type="match status" value="1"/>
</dbReference>
<dbReference type="PANTHER" id="PTHR22600:SF26">
    <property type="entry name" value="BETA-N-ACETYLHEXOSAMINIDASE"/>
    <property type="match status" value="1"/>
</dbReference>
<evidence type="ECO:0000256" key="1">
    <source>
        <dbReference type="ARBA" id="ARBA00001231"/>
    </source>
</evidence>
<dbReference type="Pfam" id="PF00728">
    <property type="entry name" value="Glyco_hydro_20"/>
    <property type="match status" value="1"/>
</dbReference>
<reference evidence="12 13" key="1">
    <citation type="submission" date="2021-08" db="EMBL/GenBank/DDBJ databases">
        <title>Draft Genome Sequence of Phanerochaete sordida strain YK-624.</title>
        <authorList>
            <person name="Mori T."/>
            <person name="Dohra H."/>
            <person name="Suzuki T."/>
            <person name="Kawagishi H."/>
            <person name="Hirai H."/>
        </authorList>
    </citation>
    <scope>NUCLEOTIDE SEQUENCE [LARGE SCALE GENOMIC DNA]</scope>
    <source>
        <strain evidence="12 13">YK-624</strain>
    </source>
</reference>
<dbReference type="EC" id="3.2.1.52" evidence="7"/>
<evidence type="ECO:0000256" key="7">
    <source>
        <dbReference type="PIRNR" id="PIRNR001093"/>
    </source>
</evidence>
<sequence>MRVTTFSTRGLFALAILCSGAAALWPIPRQLSTGTSPLVLAPGFAIVVPPNAPADLHAAVSRTAGNLRTDKLERLVVGRASADKAAVVGAKALPKLTLALAHGAAMRNVATEAVVPLEERSEEYMLTVPADGQEATLSANSTLGLLRGLTTFEQLWYDLEGEATYTLEAPIAITDSPAFPYRGLMLDTARNFFPVADIKRTIDAMSMTKLNQFHWHITDSQSFPLVVPGFTEVAAKGAYSSSMTYSPSDVQDIVSYAAQRGVDVVAEIDTPGHTAIIHESHPEHVACFVSSPWSTFANEPPSGQLRFPSPSTRNFTASLLSAASTLFPSTLFSTGGDELNTPCYAADAETQQILNSTGQTLEGALSTFTQATHGALRAKGKTPIVWEEMVLDFNVTLGNDTVVMVWISSQNAAAVAQKGFRLVHAPSDYFYLDCGGGEWIGADPAGNSWCDPFKTWQHSYTFDPYANISESMQHLVLGGQQLLWTEQSSPENMDSIIWPRAASSAEVFWTGATLPDGSPRNGTSALARLHDLRFRMVQRGISAIALQPLWCALRPALCNLSS</sequence>
<evidence type="ECO:0000256" key="9">
    <source>
        <dbReference type="SAM" id="SignalP"/>
    </source>
</evidence>
<feature type="signal peptide" evidence="9">
    <location>
        <begin position="1"/>
        <end position="23"/>
    </location>
</feature>
<dbReference type="Pfam" id="PF14845">
    <property type="entry name" value="Glycohydro_20b2"/>
    <property type="match status" value="1"/>
</dbReference>
<comment type="caution">
    <text evidence="12">The sequence shown here is derived from an EMBL/GenBank/DDBJ whole genome shotgun (WGS) entry which is preliminary data.</text>
</comment>
<keyword evidence="4 7" id="KW-0378">Hydrolase</keyword>
<evidence type="ECO:0000256" key="8">
    <source>
        <dbReference type="PIRSR" id="PIRSR001093-1"/>
    </source>
</evidence>
<dbReference type="PANTHER" id="PTHR22600">
    <property type="entry name" value="BETA-HEXOSAMINIDASE"/>
    <property type="match status" value="1"/>
</dbReference>
<dbReference type="Gene3D" id="3.20.20.80">
    <property type="entry name" value="Glycosidases"/>
    <property type="match status" value="1"/>
</dbReference>